<accession>W1DLS7</accession>
<evidence type="ECO:0000256" key="1">
    <source>
        <dbReference type="SAM" id="MobiDB-lite"/>
    </source>
</evidence>
<reference evidence="2" key="1">
    <citation type="submission" date="2013-10" db="EMBL/GenBank/DDBJ databases">
        <title>Antibiotic resistance diversity of beta-lactamase producers in the General Hospital Vienna.</title>
        <authorList>
            <person name="Barisic I."/>
            <person name="Mitteregger D."/>
            <person name="Hirschl A.M."/>
            <person name="Noehammer C."/>
            <person name="Wiesinger-Mayr H."/>
        </authorList>
    </citation>
    <scope>NUCLEOTIDE SEQUENCE [LARGE SCALE GENOMIC DNA]</scope>
    <source>
        <strain evidence="2">IS43</strain>
    </source>
</reference>
<evidence type="ECO:0000313" key="3">
    <source>
        <dbReference type="Proteomes" id="UP000019183"/>
    </source>
</evidence>
<dbReference type="AlphaFoldDB" id="W1DLS7"/>
<dbReference type="Proteomes" id="UP000019183">
    <property type="component" value="Unassembled WGS sequence"/>
</dbReference>
<protein>
    <submittedName>
        <fullName evidence="2">Uncharacterized protein</fullName>
    </submittedName>
</protein>
<organism evidence="2 3">
    <name type="scientific">Klebsiella pneumoniae IS43</name>
    <dbReference type="NCBI Taxonomy" id="1432552"/>
    <lineage>
        <taxon>Bacteria</taxon>
        <taxon>Pseudomonadati</taxon>
        <taxon>Pseudomonadota</taxon>
        <taxon>Gammaproteobacteria</taxon>
        <taxon>Enterobacterales</taxon>
        <taxon>Enterobacteriaceae</taxon>
        <taxon>Klebsiella/Raoultella group</taxon>
        <taxon>Klebsiella</taxon>
        <taxon>Klebsiella pneumoniae complex</taxon>
    </lineage>
</organism>
<comment type="caution">
    <text evidence="2">The sequence shown here is derived from an EMBL/GenBank/DDBJ whole genome shotgun (WGS) entry which is preliminary data.</text>
</comment>
<feature type="compositionally biased region" description="Basic and acidic residues" evidence="1">
    <location>
        <begin position="14"/>
        <end position="29"/>
    </location>
</feature>
<proteinExistence type="predicted"/>
<keyword evidence="3" id="KW-1185">Reference proteome</keyword>
<feature type="region of interest" description="Disordered" evidence="1">
    <location>
        <begin position="14"/>
        <end position="50"/>
    </location>
</feature>
<name>W1DLS7_KLEPN</name>
<evidence type="ECO:0000313" key="2">
    <source>
        <dbReference type="EMBL" id="CDL09747.1"/>
    </source>
</evidence>
<dbReference type="EMBL" id="CBWK010000400">
    <property type="protein sequence ID" value="CDL09747.1"/>
    <property type="molecule type" value="Genomic_DNA"/>
</dbReference>
<sequence length="50" mass="5868">MDVFSLSWRQGDRKMLQNSCQEKERSEKSAKRRYHRASSAPGLHFSGARR</sequence>